<dbReference type="AlphaFoldDB" id="A0A2X0L4C0"/>
<proteinExistence type="predicted"/>
<keyword evidence="2" id="KW-1185">Reference proteome</keyword>
<evidence type="ECO:0000313" key="2">
    <source>
        <dbReference type="Proteomes" id="UP000249723"/>
    </source>
</evidence>
<dbReference type="Proteomes" id="UP000249723">
    <property type="component" value="Unassembled WGS sequence"/>
</dbReference>
<evidence type="ECO:0000313" key="1">
    <source>
        <dbReference type="EMBL" id="SCZ89440.1"/>
    </source>
</evidence>
<reference evidence="2" key="1">
    <citation type="submission" date="2016-10" db="EMBL/GenBank/DDBJ databases">
        <authorList>
            <person name="Jeantristanb JTB J.-T."/>
            <person name="Ricardo R."/>
        </authorList>
    </citation>
    <scope>NUCLEOTIDE SEQUENCE [LARGE SCALE GENOMIC DNA]</scope>
</reference>
<name>A0A2X0L4C0_9BASI</name>
<dbReference type="EMBL" id="FMWP01000013">
    <property type="protein sequence ID" value="SCZ89440.1"/>
    <property type="molecule type" value="Genomic_DNA"/>
</dbReference>
<organism evidence="1 2">
    <name type="scientific">Microbotryum saponariae</name>
    <dbReference type="NCBI Taxonomy" id="289078"/>
    <lineage>
        <taxon>Eukaryota</taxon>
        <taxon>Fungi</taxon>
        <taxon>Dikarya</taxon>
        <taxon>Basidiomycota</taxon>
        <taxon>Pucciniomycotina</taxon>
        <taxon>Microbotryomycetes</taxon>
        <taxon>Microbotryales</taxon>
        <taxon>Microbotryaceae</taxon>
        <taxon>Microbotryum</taxon>
    </lineage>
</organism>
<sequence length="119" mass="13343">MVPKLQQVMKSSATTNVSNEGEVKIAKLGKDNYELWSIRVDAFSEGRDYTTCMVHGTVKRDPLARASTISCPVDDSNLKMVKSKTLSAKAMWEKLKQHHRGNADPFKIRTLLYNISNAT</sequence>
<accession>A0A2X0L4C0</accession>
<gene>
    <name evidence="1" type="ORF">BZ3500_MVSOF-1268-A1-R1_CHR1-1G01180</name>
</gene>
<protein>
    <submittedName>
        <fullName evidence="1">BZ3500_MvSof-1268-A1-R1_Chr1-1g01180 protein</fullName>
    </submittedName>
</protein>